<dbReference type="InterPro" id="IPR032466">
    <property type="entry name" value="Metal_Hydrolase"/>
</dbReference>
<dbReference type="GO" id="GO:0046103">
    <property type="term" value="P:inosine biosynthetic process"/>
    <property type="evidence" value="ECO:0007669"/>
    <property type="project" value="TreeGrafter"/>
</dbReference>
<dbReference type="InterPro" id="IPR001365">
    <property type="entry name" value="A_deaminase_dom"/>
</dbReference>
<dbReference type="PANTHER" id="PTHR11409:SF43">
    <property type="entry name" value="ADENOSINE DEAMINASE"/>
    <property type="match status" value="1"/>
</dbReference>
<dbReference type="AlphaFoldDB" id="A0A0G1TZS1"/>
<feature type="domain" description="Adenosine deaminase" evidence="7">
    <location>
        <begin position="10"/>
        <end position="324"/>
    </location>
</feature>
<comment type="similarity">
    <text evidence="2">Belongs to the metallo-dependent hydrolases superfamily. Adenosine and AMP deaminases family.</text>
</comment>
<dbReference type="PANTHER" id="PTHR11409">
    <property type="entry name" value="ADENOSINE DEAMINASE"/>
    <property type="match status" value="1"/>
</dbReference>
<evidence type="ECO:0000256" key="5">
    <source>
        <dbReference type="ARBA" id="ARBA00022801"/>
    </source>
</evidence>
<keyword evidence="4" id="KW-0479">Metal-binding</keyword>
<sequence>MDWLAKLELTELHTHVGASVSPTMLWEMAHNQGIKLPTKDYWQFEKMITLQHKENLNDYLKKFELTELIQSSPEAMFTAMETAVSGAFRKNNITTLELRYNPIYRNRRGERDLDHTIVFSLQGMERAMLKYPVRAGVLLCMDRRLPVAANKIIVEKAIKYKSRGVIGIDLAGSYDGPIKAKMIKGLVKEAKAAGLGVTIHTGETPDVNEMWEVVRELKPDRIGHGIAAVRDIKLMRYLAQSKTVLEICPTSNINTKVVKDYSEFKKIFTSLIDHGVKFTLNTDGPEMQQVNLREEFRRLLQNEVLTQVELIRANETARKASFIND</sequence>
<dbReference type="EC" id="3.5.4.4" evidence="3"/>
<evidence type="ECO:0000256" key="4">
    <source>
        <dbReference type="ARBA" id="ARBA00022723"/>
    </source>
</evidence>
<dbReference type="GO" id="GO:0046872">
    <property type="term" value="F:metal ion binding"/>
    <property type="evidence" value="ECO:0007669"/>
    <property type="project" value="UniProtKB-KW"/>
</dbReference>
<protein>
    <recommendedName>
        <fullName evidence="3">adenosine deaminase</fullName>
        <ecNumber evidence="3">3.5.4.4</ecNumber>
    </recommendedName>
</protein>
<name>A0A0G1TZS1_9BACT</name>
<dbReference type="Pfam" id="PF00962">
    <property type="entry name" value="A_deaminase"/>
    <property type="match status" value="1"/>
</dbReference>
<evidence type="ECO:0000313" key="9">
    <source>
        <dbReference type="Proteomes" id="UP000034772"/>
    </source>
</evidence>
<evidence type="ECO:0000313" key="8">
    <source>
        <dbReference type="EMBL" id="KKU87327.1"/>
    </source>
</evidence>
<evidence type="ECO:0000256" key="1">
    <source>
        <dbReference type="ARBA" id="ARBA00001947"/>
    </source>
</evidence>
<keyword evidence="5" id="KW-0378">Hydrolase</keyword>
<keyword evidence="6" id="KW-0862">Zinc</keyword>
<dbReference type="GO" id="GO:0005829">
    <property type="term" value="C:cytosol"/>
    <property type="evidence" value="ECO:0007669"/>
    <property type="project" value="TreeGrafter"/>
</dbReference>
<reference evidence="8 9" key="1">
    <citation type="journal article" date="2015" name="Nature">
        <title>rRNA introns, odd ribosomes, and small enigmatic genomes across a large radiation of phyla.</title>
        <authorList>
            <person name="Brown C.T."/>
            <person name="Hug L.A."/>
            <person name="Thomas B.C."/>
            <person name="Sharon I."/>
            <person name="Castelle C.J."/>
            <person name="Singh A."/>
            <person name="Wilkins M.J."/>
            <person name="Williams K.H."/>
            <person name="Banfield J.F."/>
        </authorList>
    </citation>
    <scope>NUCLEOTIDE SEQUENCE [LARGE SCALE GENOMIC DNA]</scope>
</reference>
<dbReference type="GO" id="GO:0043103">
    <property type="term" value="P:hypoxanthine salvage"/>
    <property type="evidence" value="ECO:0007669"/>
    <property type="project" value="TreeGrafter"/>
</dbReference>
<dbReference type="SUPFAM" id="SSF51556">
    <property type="entry name" value="Metallo-dependent hydrolases"/>
    <property type="match status" value="1"/>
</dbReference>
<evidence type="ECO:0000256" key="3">
    <source>
        <dbReference type="ARBA" id="ARBA00012784"/>
    </source>
</evidence>
<evidence type="ECO:0000256" key="6">
    <source>
        <dbReference type="ARBA" id="ARBA00022833"/>
    </source>
</evidence>
<dbReference type="Proteomes" id="UP000034772">
    <property type="component" value="Unassembled WGS sequence"/>
</dbReference>
<dbReference type="InterPro" id="IPR006330">
    <property type="entry name" value="Ado/ade_deaminase"/>
</dbReference>
<dbReference type="EMBL" id="LCOZ01000021">
    <property type="protein sequence ID" value="KKU87327.1"/>
    <property type="molecule type" value="Genomic_DNA"/>
</dbReference>
<evidence type="ECO:0000256" key="2">
    <source>
        <dbReference type="ARBA" id="ARBA00006676"/>
    </source>
</evidence>
<dbReference type="GO" id="GO:0006154">
    <property type="term" value="P:adenosine catabolic process"/>
    <property type="evidence" value="ECO:0007669"/>
    <property type="project" value="TreeGrafter"/>
</dbReference>
<comment type="caution">
    <text evidence="8">The sequence shown here is derived from an EMBL/GenBank/DDBJ whole genome shotgun (WGS) entry which is preliminary data.</text>
</comment>
<organism evidence="8 9">
    <name type="scientific">Candidatus Beckwithbacteria bacterium GW2011_GWC2_47_9</name>
    <dbReference type="NCBI Taxonomy" id="1618373"/>
    <lineage>
        <taxon>Bacteria</taxon>
        <taxon>Candidatus Beckwithiibacteriota</taxon>
    </lineage>
</organism>
<proteinExistence type="inferred from homology"/>
<accession>A0A0G1TZS1</accession>
<gene>
    <name evidence="8" type="ORF">UY17_C0021G0006</name>
</gene>
<comment type="cofactor">
    <cofactor evidence="1">
        <name>Zn(2+)</name>
        <dbReference type="ChEBI" id="CHEBI:29105"/>
    </cofactor>
</comment>
<evidence type="ECO:0000259" key="7">
    <source>
        <dbReference type="Pfam" id="PF00962"/>
    </source>
</evidence>
<dbReference type="Gene3D" id="3.20.20.140">
    <property type="entry name" value="Metal-dependent hydrolases"/>
    <property type="match status" value="1"/>
</dbReference>
<dbReference type="GO" id="GO:0004000">
    <property type="term" value="F:adenosine deaminase activity"/>
    <property type="evidence" value="ECO:0007669"/>
    <property type="project" value="UniProtKB-ARBA"/>
</dbReference>